<sequence length="205" mass="22437">MKRIIVVVALVAAAYAGLIVSALAQEAVSKAKAAAFDSRMFGGPALANAHACFVRRYDAEHLAQHPKQKVSAMKLLVRTEYAPDDKTINYSYRIGVRYRDRAGDFDTIGYCDHAIATENGRDVHFECDVDCEGVGLTIALSKDDKSAIARPGHIMVRDRSKPDEDQREALSAGADDKIFRVDRADISECAELVTDQKELAALGHK</sequence>
<comment type="caution">
    <text evidence="2">The sequence shown here is derived from an EMBL/GenBank/DDBJ whole genome shotgun (WGS) entry which is preliminary data.</text>
</comment>
<organism evidence="2 3">
    <name type="scientific">Bradyrhizobium jicamae</name>
    <dbReference type="NCBI Taxonomy" id="280332"/>
    <lineage>
        <taxon>Bacteria</taxon>
        <taxon>Pseudomonadati</taxon>
        <taxon>Pseudomonadota</taxon>
        <taxon>Alphaproteobacteria</taxon>
        <taxon>Hyphomicrobiales</taxon>
        <taxon>Nitrobacteraceae</taxon>
        <taxon>Bradyrhizobium</taxon>
    </lineage>
</organism>
<evidence type="ECO:0000313" key="3">
    <source>
        <dbReference type="Proteomes" id="UP001315278"/>
    </source>
</evidence>
<evidence type="ECO:0000256" key="1">
    <source>
        <dbReference type="SAM" id="SignalP"/>
    </source>
</evidence>
<reference evidence="3" key="1">
    <citation type="journal article" date="2021" name="ISME J.">
        <title>Evolutionary origin and ecological implication of a unique nif island in free-living Bradyrhizobium lineages.</title>
        <authorList>
            <person name="Tao J."/>
        </authorList>
    </citation>
    <scope>NUCLEOTIDE SEQUENCE [LARGE SCALE GENOMIC DNA]</scope>
    <source>
        <strain evidence="3">SZCCT0434</strain>
    </source>
</reference>
<accession>A0ABS5FFQ5</accession>
<feature type="signal peptide" evidence="1">
    <location>
        <begin position="1"/>
        <end position="24"/>
    </location>
</feature>
<keyword evidence="1" id="KW-0732">Signal</keyword>
<proteinExistence type="predicted"/>
<protein>
    <submittedName>
        <fullName evidence="2">Uncharacterized protein</fullName>
    </submittedName>
</protein>
<dbReference type="EMBL" id="JAFCJH010000005">
    <property type="protein sequence ID" value="MBR0795196.1"/>
    <property type="molecule type" value="Genomic_DNA"/>
</dbReference>
<evidence type="ECO:0000313" key="2">
    <source>
        <dbReference type="EMBL" id="MBR0795196.1"/>
    </source>
</evidence>
<dbReference type="Proteomes" id="UP001315278">
    <property type="component" value="Unassembled WGS sequence"/>
</dbReference>
<name>A0ABS5FFQ5_9BRAD</name>
<feature type="chain" id="PRO_5045286059" evidence="1">
    <location>
        <begin position="25"/>
        <end position="205"/>
    </location>
</feature>
<dbReference type="RefSeq" id="WP_212492165.1">
    <property type="nucleotide sequence ID" value="NZ_JAFCJH010000005.1"/>
</dbReference>
<gene>
    <name evidence="2" type="ORF">JQ615_07340</name>
</gene>
<keyword evidence="3" id="KW-1185">Reference proteome</keyword>